<dbReference type="SUPFAM" id="SSF53756">
    <property type="entry name" value="UDP-Glycosyltransferase/glycogen phosphorylase"/>
    <property type="match status" value="1"/>
</dbReference>
<dbReference type="GO" id="GO:0016757">
    <property type="term" value="F:glycosyltransferase activity"/>
    <property type="evidence" value="ECO:0007669"/>
    <property type="project" value="InterPro"/>
</dbReference>
<accession>A0AAV3XRH3</accession>
<dbReference type="RefSeq" id="WP_226591786.1">
    <property type="nucleotide sequence ID" value="NZ_BLAY01000206.1"/>
</dbReference>
<protein>
    <submittedName>
        <fullName evidence="2">Glycosyl transferase group 1</fullName>
    </submittedName>
</protein>
<reference evidence="2" key="1">
    <citation type="submission" date="2019-10" db="EMBL/GenBank/DDBJ databases">
        <title>Draft genome sequece of Microseira wollei NIES-4236.</title>
        <authorList>
            <person name="Yamaguchi H."/>
            <person name="Suzuki S."/>
            <person name="Kawachi M."/>
        </authorList>
    </citation>
    <scope>NUCLEOTIDE SEQUENCE</scope>
    <source>
        <strain evidence="2">NIES-4236</strain>
    </source>
</reference>
<dbReference type="CDD" id="cd03801">
    <property type="entry name" value="GT4_PimA-like"/>
    <property type="match status" value="1"/>
</dbReference>
<dbReference type="AlphaFoldDB" id="A0AAV3XRH3"/>
<dbReference type="Gene3D" id="3.40.50.2000">
    <property type="entry name" value="Glycogen Phosphorylase B"/>
    <property type="match status" value="2"/>
</dbReference>
<comment type="caution">
    <text evidence="2">The sequence shown here is derived from an EMBL/GenBank/DDBJ whole genome shotgun (WGS) entry which is preliminary data.</text>
</comment>
<keyword evidence="1 2" id="KW-0808">Transferase</keyword>
<dbReference type="Pfam" id="PF13692">
    <property type="entry name" value="Glyco_trans_1_4"/>
    <property type="match status" value="1"/>
</dbReference>
<keyword evidence="3" id="KW-1185">Reference proteome</keyword>
<evidence type="ECO:0000256" key="1">
    <source>
        <dbReference type="ARBA" id="ARBA00022679"/>
    </source>
</evidence>
<gene>
    <name evidence="2" type="ORF">MiSe_80290</name>
</gene>
<organism evidence="2 3">
    <name type="scientific">Microseira wollei NIES-4236</name>
    <dbReference type="NCBI Taxonomy" id="2530354"/>
    <lineage>
        <taxon>Bacteria</taxon>
        <taxon>Bacillati</taxon>
        <taxon>Cyanobacteriota</taxon>
        <taxon>Cyanophyceae</taxon>
        <taxon>Oscillatoriophycideae</taxon>
        <taxon>Aerosakkonematales</taxon>
        <taxon>Aerosakkonemataceae</taxon>
        <taxon>Microseira</taxon>
    </lineage>
</organism>
<name>A0AAV3XRH3_9CYAN</name>
<proteinExistence type="predicted"/>
<evidence type="ECO:0000313" key="2">
    <source>
        <dbReference type="EMBL" id="GET43207.1"/>
    </source>
</evidence>
<dbReference type="PANTHER" id="PTHR46401:SF2">
    <property type="entry name" value="GLYCOSYLTRANSFERASE WBBK-RELATED"/>
    <property type="match status" value="1"/>
</dbReference>
<dbReference type="EMBL" id="BLAY01000206">
    <property type="protein sequence ID" value="GET43207.1"/>
    <property type="molecule type" value="Genomic_DNA"/>
</dbReference>
<dbReference type="Proteomes" id="UP001050975">
    <property type="component" value="Unassembled WGS sequence"/>
</dbReference>
<sequence>MKLSYVTTYDVLNSSNWPKYQVGLCGAGYYLAQALEKQSVTIDYLSSFKKKVSPVTKAKWSFYRYLLKKDYYRWSEPLVLRDYADQISQKLPNFNSDIVLCPENAVPIAYLECKQPIVLWTDSALIGLIDVYPYLSNLCNETKRNIYALEKAALNRCQLIIYWSDWAAQTAIKNYGIAPSKVKVVPAGSNIECNRNIDDIRNIVDARTSSPCKLLFLGFDWIRKGGNVALEVAKELNKMGFNTELTVVGSPPPTTDEPLPSFVKFLGFISKSTPEGEQKINQLLAESHFLILPSQAECYGIVFCEANSFGVPCLATNVGGIPTIIKDNVNGKTFSLEANVSEYCNYIASLMTNYNEYKQLALSSFNEYQSRLNWDVAGKTVKNLLLELL</sequence>
<evidence type="ECO:0000313" key="3">
    <source>
        <dbReference type="Proteomes" id="UP001050975"/>
    </source>
</evidence>
<dbReference type="GO" id="GO:0009103">
    <property type="term" value="P:lipopolysaccharide biosynthetic process"/>
    <property type="evidence" value="ECO:0007669"/>
    <property type="project" value="TreeGrafter"/>
</dbReference>
<dbReference type="PANTHER" id="PTHR46401">
    <property type="entry name" value="GLYCOSYLTRANSFERASE WBBK-RELATED"/>
    <property type="match status" value="1"/>
</dbReference>